<evidence type="ECO:0000256" key="1">
    <source>
        <dbReference type="SAM" id="Coils"/>
    </source>
</evidence>
<keyword evidence="3" id="KW-1185">Reference proteome</keyword>
<dbReference type="EMBL" id="CM008963">
    <property type="protein sequence ID" value="PNW86814.1"/>
    <property type="molecule type" value="Genomic_DNA"/>
</dbReference>
<reference evidence="2 3" key="1">
    <citation type="journal article" date="2007" name="Science">
        <title>The Chlamydomonas genome reveals the evolution of key animal and plant functions.</title>
        <authorList>
            <person name="Merchant S.S."/>
            <person name="Prochnik S.E."/>
            <person name="Vallon O."/>
            <person name="Harris E.H."/>
            <person name="Karpowicz S.J."/>
            <person name="Witman G.B."/>
            <person name="Terry A."/>
            <person name="Salamov A."/>
            <person name="Fritz-Laylin L.K."/>
            <person name="Marechal-Drouard L."/>
            <person name="Marshall W.F."/>
            <person name="Qu L.H."/>
            <person name="Nelson D.R."/>
            <person name="Sanderfoot A.A."/>
            <person name="Spalding M.H."/>
            <person name="Kapitonov V.V."/>
            <person name="Ren Q."/>
            <person name="Ferris P."/>
            <person name="Lindquist E."/>
            <person name="Shapiro H."/>
            <person name="Lucas S.M."/>
            <person name="Grimwood J."/>
            <person name="Schmutz J."/>
            <person name="Cardol P."/>
            <person name="Cerutti H."/>
            <person name="Chanfreau G."/>
            <person name="Chen C.L."/>
            <person name="Cognat V."/>
            <person name="Croft M.T."/>
            <person name="Dent R."/>
            <person name="Dutcher S."/>
            <person name="Fernandez E."/>
            <person name="Fukuzawa H."/>
            <person name="Gonzalez-Ballester D."/>
            <person name="Gonzalez-Halphen D."/>
            <person name="Hallmann A."/>
            <person name="Hanikenne M."/>
            <person name="Hippler M."/>
            <person name="Inwood W."/>
            <person name="Jabbari K."/>
            <person name="Kalanon M."/>
            <person name="Kuras R."/>
            <person name="Lefebvre P.A."/>
            <person name="Lemaire S.D."/>
            <person name="Lobanov A.V."/>
            <person name="Lohr M."/>
            <person name="Manuell A."/>
            <person name="Meier I."/>
            <person name="Mets L."/>
            <person name="Mittag M."/>
            <person name="Mittelmeier T."/>
            <person name="Moroney J.V."/>
            <person name="Moseley J."/>
            <person name="Napoli C."/>
            <person name="Nedelcu A.M."/>
            <person name="Niyogi K."/>
            <person name="Novoselov S.V."/>
            <person name="Paulsen I.T."/>
            <person name="Pazour G."/>
            <person name="Purton S."/>
            <person name="Ral J.P."/>
            <person name="Riano-Pachon D.M."/>
            <person name="Riekhof W."/>
            <person name="Rymarquis L."/>
            <person name="Schroda M."/>
            <person name="Stern D."/>
            <person name="Umen J."/>
            <person name="Willows R."/>
            <person name="Wilson N."/>
            <person name="Zimmer S.L."/>
            <person name="Allmer J."/>
            <person name="Balk J."/>
            <person name="Bisova K."/>
            <person name="Chen C.J."/>
            <person name="Elias M."/>
            <person name="Gendler K."/>
            <person name="Hauser C."/>
            <person name="Lamb M.R."/>
            <person name="Ledford H."/>
            <person name="Long J.C."/>
            <person name="Minagawa J."/>
            <person name="Page M.D."/>
            <person name="Pan J."/>
            <person name="Pootakham W."/>
            <person name="Roje S."/>
            <person name="Rose A."/>
            <person name="Stahlberg E."/>
            <person name="Terauchi A.M."/>
            <person name="Yang P."/>
            <person name="Ball S."/>
            <person name="Bowler C."/>
            <person name="Dieckmann C.L."/>
            <person name="Gladyshev V.N."/>
            <person name="Green P."/>
            <person name="Jorgensen R."/>
            <person name="Mayfield S."/>
            <person name="Mueller-Roeber B."/>
            <person name="Rajamani S."/>
            <person name="Sayre R.T."/>
            <person name="Brokstein P."/>
            <person name="Dubchak I."/>
            <person name="Goodstein D."/>
            <person name="Hornick L."/>
            <person name="Huang Y.W."/>
            <person name="Jhaveri J."/>
            <person name="Luo Y."/>
            <person name="Martinez D."/>
            <person name="Ngau W.C."/>
            <person name="Otillar B."/>
            <person name="Poliakov A."/>
            <person name="Porter A."/>
            <person name="Szajkowski L."/>
            <person name="Werner G."/>
            <person name="Zhou K."/>
            <person name="Grigoriev I.V."/>
            <person name="Rokhsar D.S."/>
            <person name="Grossman A.R."/>
        </authorList>
    </citation>
    <scope>NUCLEOTIDE SEQUENCE [LARGE SCALE GENOMIC DNA]</scope>
    <source>
        <strain evidence="3">CC-503</strain>
    </source>
</reference>
<protein>
    <submittedName>
        <fullName evidence="2">Uncharacterized protein</fullName>
    </submittedName>
</protein>
<keyword evidence="1" id="KW-0175">Coiled coil</keyword>
<name>A0A2K3E214_CHLRE</name>
<dbReference type="Gramene" id="PNW86814">
    <property type="protein sequence ID" value="PNW86814"/>
    <property type="gene ID" value="CHLRE_02g096737v5"/>
</dbReference>
<dbReference type="KEGG" id="cre:CHLRE_02g096737v5"/>
<organism evidence="2 3">
    <name type="scientific">Chlamydomonas reinhardtii</name>
    <name type="common">Chlamydomonas smithii</name>
    <dbReference type="NCBI Taxonomy" id="3055"/>
    <lineage>
        <taxon>Eukaryota</taxon>
        <taxon>Viridiplantae</taxon>
        <taxon>Chlorophyta</taxon>
        <taxon>core chlorophytes</taxon>
        <taxon>Chlorophyceae</taxon>
        <taxon>CS clade</taxon>
        <taxon>Chlamydomonadales</taxon>
        <taxon>Chlamydomonadaceae</taxon>
        <taxon>Chlamydomonas</taxon>
    </lineage>
</organism>
<evidence type="ECO:0000313" key="3">
    <source>
        <dbReference type="Proteomes" id="UP000006906"/>
    </source>
</evidence>
<feature type="coiled-coil region" evidence="1">
    <location>
        <begin position="51"/>
        <end position="85"/>
    </location>
</feature>
<dbReference type="AlphaFoldDB" id="A0A2K3E214"/>
<dbReference type="GeneID" id="66052392"/>
<gene>
    <name evidence="2" type="ORF">CHLRE_02g096737v5</name>
</gene>
<dbReference type="Proteomes" id="UP000006906">
    <property type="component" value="Chromosome 2"/>
</dbReference>
<dbReference type="RefSeq" id="XP_042927280.1">
    <property type="nucleotide sequence ID" value="XM_043059646.1"/>
</dbReference>
<proteinExistence type="predicted"/>
<evidence type="ECO:0000313" key="2">
    <source>
        <dbReference type="EMBL" id="PNW86814.1"/>
    </source>
</evidence>
<sequence length="100" mass="11283">MMLRGNQTLALDRVPEDACLMDQDTARGHLPRYEQRVDNAIAPPSAPSATAAQTAARLQALEEQFARMLRAIEGLTADVQRAREERSARESARRRWSCWC</sequence>
<dbReference type="InParanoid" id="A0A2K3E214"/>
<accession>A0A2K3E214</accession>